<accession>A0A9E7SQX6</accession>
<dbReference type="Proteomes" id="UP001055634">
    <property type="component" value="Segment"/>
</dbReference>
<evidence type="ECO:0000313" key="2">
    <source>
        <dbReference type="Proteomes" id="UP001055634"/>
    </source>
</evidence>
<sequence length="101" mass="11036">MIQLHQRSNGAAFFIEPASIVEAGTFQRDGEDVHYICRQDWGADPCEVVEEPIAIAYLKKQWRDCLAAEAHGDSAVYALVLAPADDEGRVDVLSYGPAEAS</sequence>
<name>A0A9E7SQX6_9CAUD</name>
<protein>
    <submittedName>
        <fullName evidence="1">Uncharacterized protein</fullName>
    </submittedName>
</protein>
<reference evidence="1" key="1">
    <citation type="submission" date="2022-04" db="EMBL/GenBank/DDBJ databases">
        <authorList>
            <person name="Friedrich I."/>
            <person name="Schneider D."/>
            <person name="Poehlein A."/>
            <person name="Hertel R."/>
            <person name="Daniel R."/>
        </authorList>
    </citation>
    <scope>NUCLEOTIDE SEQUENCE</scope>
</reference>
<gene>
    <name evidence="1" type="ORF">GURKE_04270</name>
</gene>
<keyword evidence="2" id="KW-1185">Reference proteome</keyword>
<organism evidence="1 2">
    <name type="scientific">Brevundimonas phage vB_BpoS-Gurke</name>
    <dbReference type="NCBI Taxonomy" id="2948599"/>
    <lineage>
        <taxon>Viruses</taxon>
        <taxon>Duplodnaviria</taxon>
        <taxon>Heunggongvirae</taxon>
        <taxon>Uroviricota</taxon>
        <taxon>Caudoviricetes</taxon>
        <taxon>Jeanschmidtviridae</taxon>
        <taxon>Kikimoravirus</taxon>
        <taxon>Kikimoravirus gurke</taxon>
    </lineage>
</organism>
<evidence type="ECO:0000313" key="1">
    <source>
        <dbReference type="EMBL" id="UTC28429.1"/>
    </source>
</evidence>
<proteinExistence type="predicted"/>
<dbReference type="EMBL" id="ON529850">
    <property type="protein sequence ID" value="UTC28429.1"/>
    <property type="molecule type" value="Genomic_DNA"/>
</dbReference>